<keyword evidence="1" id="KW-1133">Transmembrane helix</keyword>
<organism evidence="2 3">
    <name type="scientific">Portunus trituberculatus</name>
    <name type="common">Swimming crab</name>
    <name type="synonym">Neptunus trituberculatus</name>
    <dbReference type="NCBI Taxonomy" id="210409"/>
    <lineage>
        <taxon>Eukaryota</taxon>
        <taxon>Metazoa</taxon>
        <taxon>Ecdysozoa</taxon>
        <taxon>Arthropoda</taxon>
        <taxon>Crustacea</taxon>
        <taxon>Multicrustacea</taxon>
        <taxon>Malacostraca</taxon>
        <taxon>Eumalacostraca</taxon>
        <taxon>Eucarida</taxon>
        <taxon>Decapoda</taxon>
        <taxon>Pleocyemata</taxon>
        <taxon>Brachyura</taxon>
        <taxon>Eubrachyura</taxon>
        <taxon>Portunoidea</taxon>
        <taxon>Portunidae</taxon>
        <taxon>Portuninae</taxon>
        <taxon>Portunus</taxon>
    </lineage>
</organism>
<accession>A0A5B7JA07</accession>
<evidence type="ECO:0000313" key="2">
    <source>
        <dbReference type="EMBL" id="MPC89244.1"/>
    </source>
</evidence>
<dbReference type="Proteomes" id="UP000324222">
    <property type="component" value="Unassembled WGS sequence"/>
</dbReference>
<name>A0A5B7JA07_PORTR</name>
<keyword evidence="1" id="KW-0472">Membrane</keyword>
<evidence type="ECO:0000313" key="3">
    <source>
        <dbReference type="Proteomes" id="UP000324222"/>
    </source>
</evidence>
<reference evidence="2 3" key="1">
    <citation type="submission" date="2019-05" db="EMBL/GenBank/DDBJ databases">
        <title>Another draft genome of Portunus trituberculatus and its Hox gene families provides insights of decapod evolution.</title>
        <authorList>
            <person name="Jeong J.-H."/>
            <person name="Song I."/>
            <person name="Kim S."/>
            <person name="Choi T."/>
            <person name="Kim D."/>
            <person name="Ryu S."/>
            <person name="Kim W."/>
        </authorList>
    </citation>
    <scope>NUCLEOTIDE SEQUENCE [LARGE SCALE GENOMIC DNA]</scope>
    <source>
        <tissue evidence="2">Muscle</tissue>
    </source>
</reference>
<proteinExistence type="predicted"/>
<feature type="transmembrane region" description="Helical" evidence="1">
    <location>
        <begin position="20"/>
        <end position="39"/>
    </location>
</feature>
<keyword evidence="1" id="KW-0812">Transmembrane</keyword>
<gene>
    <name evidence="2" type="ORF">E2C01_084181</name>
</gene>
<keyword evidence="3" id="KW-1185">Reference proteome</keyword>
<comment type="caution">
    <text evidence="2">The sequence shown here is derived from an EMBL/GenBank/DDBJ whole genome shotgun (WGS) entry which is preliminary data.</text>
</comment>
<dbReference type="EMBL" id="VSRR010080392">
    <property type="protein sequence ID" value="MPC89244.1"/>
    <property type="molecule type" value="Genomic_DNA"/>
</dbReference>
<evidence type="ECO:0000256" key="1">
    <source>
        <dbReference type="SAM" id="Phobius"/>
    </source>
</evidence>
<dbReference type="AlphaFoldDB" id="A0A5B7JA07"/>
<sequence length="49" mass="5697">MRTVTQQHHHRRIKPKDLSLIHISLSENFILAIFATFAQEEGVRVSSPR</sequence>
<protein>
    <submittedName>
        <fullName evidence="2">Uncharacterized protein</fullName>
    </submittedName>
</protein>